<dbReference type="SUPFAM" id="SSF54928">
    <property type="entry name" value="RNA-binding domain, RBD"/>
    <property type="match status" value="1"/>
</dbReference>
<dbReference type="InterPro" id="IPR000467">
    <property type="entry name" value="G_patch_dom"/>
</dbReference>
<evidence type="ECO:0000313" key="9">
    <source>
        <dbReference type="Proteomes" id="UP000309340"/>
    </source>
</evidence>
<evidence type="ECO:0000256" key="4">
    <source>
        <dbReference type="PROSITE-ProRule" id="PRU00176"/>
    </source>
</evidence>
<dbReference type="PANTHER" id="PTHR13948">
    <property type="entry name" value="RNA-BINDING PROTEIN"/>
    <property type="match status" value="1"/>
</dbReference>
<dbReference type="InterPro" id="IPR035979">
    <property type="entry name" value="RBD_domain_sf"/>
</dbReference>
<evidence type="ECO:0000259" key="7">
    <source>
        <dbReference type="PROSITE" id="PS50174"/>
    </source>
</evidence>
<dbReference type="Pfam" id="PF00076">
    <property type="entry name" value="RRM_1"/>
    <property type="match status" value="1"/>
</dbReference>
<dbReference type="AlphaFoldDB" id="A0A4U0X2X4"/>
<reference evidence="8 9" key="1">
    <citation type="submission" date="2017-03" db="EMBL/GenBank/DDBJ databases">
        <title>Genomes of endolithic fungi from Antarctica.</title>
        <authorList>
            <person name="Coleine C."/>
            <person name="Masonjones S."/>
            <person name="Stajich J.E."/>
        </authorList>
    </citation>
    <scope>NUCLEOTIDE SEQUENCE [LARGE SCALE GENOMIC DNA]</scope>
    <source>
        <strain evidence="8 9">CCFEE 5184</strain>
    </source>
</reference>
<dbReference type="GO" id="GO:0003723">
    <property type="term" value="F:RNA binding"/>
    <property type="evidence" value="ECO:0007669"/>
    <property type="project" value="UniProtKB-UniRule"/>
</dbReference>
<organism evidence="8 9">
    <name type="scientific">Friedmanniomyces simplex</name>
    <dbReference type="NCBI Taxonomy" id="329884"/>
    <lineage>
        <taxon>Eukaryota</taxon>
        <taxon>Fungi</taxon>
        <taxon>Dikarya</taxon>
        <taxon>Ascomycota</taxon>
        <taxon>Pezizomycotina</taxon>
        <taxon>Dothideomycetes</taxon>
        <taxon>Dothideomycetidae</taxon>
        <taxon>Mycosphaerellales</taxon>
        <taxon>Teratosphaeriaceae</taxon>
        <taxon>Friedmanniomyces</taxon>
    </lineage>
</organism>
<dbReference type="Pfam" id="PF01585">
    <property type="entry name" value="G-patch"/>
    <property type="match status" value="1"/>
</dbReference>
<feature type="region of interest" description="Disordered" evidence="5">
    <location>
        <begin position="342"/>
        <end position="370"/>
    </location>
</feature>
<dbReference type="GO" id="GO:0000398">
    <property type="term" value="P:mRNA splicing, via spliceosome"/>
    <property type="evidence" value="ECO:0007669"/>
    <property type="project" value="TreeGrafter"/>
</dbReference>
<evidence type="ECO:0000256" key="5">
    <source>
        <dbReference type="SAM" id="MobiDB-lite"/>
    </source>
</evidence>
<dbReference type="PROSITE" id="PS50102">
    <property type="entry name" value="RRM"/>
    <property type="match status" value="1"/>
</dbReference>
<dbReference type="InterPro" id="IPR012677">
    <property type="entry name" value="Nucleotide-bd_a/b_plait_sf"/>
</dbReference>
<comment type="caution">
    <text evidence="8">The sequence shown here is derived from an EMBL/GenBank/DDBJ whole genome shotgun (WGS) entry which is preliminary data.</text>
</comment>
<feature type="compositionally biased region" description="Polar residues" evidence="5">
    <location>
        <begin position="496"/>
        <end position="514"/>
    </location>
</feature>
<evidence type="ECO:0000256" key="3">
    <source>
        <dbReference type="ARBA" id="ARBA00023242"/>
    </source>
</evidence>
<protein>
    <recommendedName>
        <fullName evidence="10">G-patch domain-containing protein</fullName>
    </recommendedName>
</protein>
<dbReference type="OrthoDB" id="29221at2759"/>
<feature type="compositionally biased region" description="Basic and acidic residues" evidence="5">
    <location>
        <begin position="429"/>
        <end position="442"/>
    </location>
</feature>
<evidence type="ECO:0008006" key="10">
    <source>
        <dbReference type="Google" id="ProtNLM"/>
    </source>
</evidence>
<dbReference type="PROSITE" id="PS50174">
    <property type="entry name" value="G_PATCH"/>
    <property type="match status" value="1"/>
</dbReference>
<feature type="compositionally biased region" description="Basic and acidic residues" evidence="5">
    <location>
        <begin position="15"/>
        <end position="25"/>
    </location>
</feature>
<feature type="compositionally biased region" description="Basic and acidic residues" evidence="5">
    <location>
        <begin position="471"/>
        <end position="484"/>
    </location>
</feature>
<feature type="region of interest" description="Disordered" evidence="5">
    <location>
        <begin position="420"/>
        <end position="518"/>
    </location>
</feature>
<dbReference type="SMART" id="SM00443">
    <property type="entry name" value="G_patch"/>
    <property type="match status" value="1"/>
</dbReference>
<dbReference type="Gene3D" id="3.30.70.330">
    <property type="match status" value="1"/>
</dbReference>
<keyword evidence="2 4" id="KW-0694">RNA-binding</keyword>
<feature type="compositionally biased region" description="Low complexity" evidence="5">
    <location>
        <begin position="453"/>
        <end position="470"/>
    </location>
</feature>
<sequence>MDAYRPPHRSAAPSYRRDGTYRDYDSPSSESVDAYTGRQDHRPRSPYRGGRGDDVRGGPGGWERDDRYSGDGPAQLEYSINRHAAYADVPSYYQDDGPPPAKRPYHGRDRYEEEEDFYAESAVVDLAYRGEHDISVDGRPMRLLLVRNLKESMSEELFAKGLEKLNIDLSSPPSAAPQVGASEGSLRRVLIIRDRQTEKSMHFGFAEYHSISEATAALAKAQEMGDKCTISSKIVEFSFPHLSVFPRADFGGQERSEKYTVEMVNTGQQHKYHDDRYYPSEMIVNADRPRRGSSSAKNSEGADKAGPTSNNTLDGKDKSKKRKAPGATAPAFLQHWQNKAAELRTEEQKVQAGKEKEKAEKASRPPASGVNAIITPAAPIISDQQTFAVDTSKLKCCYLCACQFQTSEGLQRHLKESTKHAENLTSKDATAKGHERLKKADVSPESTIKLLTPATARPAPAPSSSSAADDQAYRDRAAERRRVETQTGTKEPISLSLKSKVNSRKPSPSATDTATPAYGKGLNLLRKAGWTAGQGLGKKSGDGEGEGITAPIEQSLYASGVGLGHEGSRLGDAVTEAQRMTQGGRGGFAEKTREVARERFGRME</sequence>
<dbReference type="GO" id="GO:0005634">
    <property type="term" value="C:nucleus"/>
    <property type="evidence" value="ECO:0007669"/>
    <property type="project" value="UniProtKB-SubCell"/>
</dbReference>
<comment type="subcellular location">
    <subcellularLocation>
        <location evidence="1">Nucleus</location>
    </subcellularLocation>
</comment>
<dbReference type="Proteomes" id="UP000309340">
    <property type="component" value="Unassembled WGS sequence"/>
</dbReference>
<evidence type="ECO:0000313" key="8">
    <source>
        <dbReference type="EMBL" id="TKA70017.1"/>
    </source>
</evidence>
<feature type="region of interest" description="Disordered" evidence="5">
    <location>
        <begin position="1"/>
        <end position="76"/>
    </location>
</feature>
<feature type="compositionally biased region" description="Basic and acidic residues" evidence="5">
    <location>
        <begin position="50"/>
        <end position="69"/>
    </location>
</feature>
<gene>
    <name evidence="8" type="ORF">B0A55_07034</name>
</gene>
<dbReference type="EMBL" id="NAJQ01000418">
    <property type="protein sequence ID" value="TKA70017.1"/>
    <property type="molecule type" value="Genomic_DNA"/>
</dbReference>
<dbReference type="PANTHER" id="PTHR13948:SF3">
    <property type="entry name" value="FI21118P1"/>
    <property type="match status" value="1"/>
</dbReference>
<dbReference type="STRING" id="329884.A0A4U0X2X4"/>
<feature type="region of interest" description="Disordered" evidence="5">
    <location>
        <begin position="284"/>
        <end position="330"/>
    </location>
</feature>
<dbReference type="InterPro" id="IPR000504">
    <property type="entry name" value="RRM_dom"/>
</dbReference>
<feature type="domain" description="RRM" evidence="6">
    <location>
        <begin position="142"/>
        <end position="242"/>
    </location>
</feature>
<feature type="compositionally biased region" description="Basic and acidic residues" evidence="5">
    <location>
        <begin position="342"/>
        <end position="363"/>
    </location>
</feature>
<evidence type="ECO:0000256" key="1">
    <source>
        <dbReference type="ARBA" id="ARBA00004123"/>
    </source>
</evidence>
<feature type="domain" description="G-patch" evidence="7">
    <location>
        <begin position="517"/>
        <end position="568"/>
    </location>
</feature>
<name>A0A4U0X2X4_9PEZI</name>
<evidence type="ECO:0000259" key="6">
    <source>
        <dbReference type="PROSITE" id="PS50102"/>
    </source>
</evidence>
<accession>A0A4U0X2X4</accession>
<keyword evidence="3" id="KW-0539">Nucleus</keyword>
<evidence type="ECO:0000256" key="2">
    <source>
        <dbReference type="ARBA" id="ARBA00022884"/>
    </source>
</evidence>
<keyword evidence="9" id="KW-1185">Reference proteome</keyword>
<proteinExistence type="predicted"/>